<feature type="transmembrane region" description="Helical" evidence="5">
    <location>
        <begin position="212"/>
        <end position="230"/>
    </location>
</feature>
<gene>
    <name evidence="7" type="ORF">HERILL_LOCUS11263</name>
</gene>
<protein>
    <recommendedName>
        <fullName evidence="6">Major facilitator superfamily (MFS) profile domain-containing protein</fullName>
    </recommendedName>
</protein>
<dbReference type="SUPFAM" id="SSF103473">
    <property type="entry name" value="MFS general substrate transporter"/>
    <property type="match status" value="1"/>
</dbReference>
<reference evidence="7 8" key="1">
    <citation type="submission" date="2020-11" db="EMBL/GenBank/DDBJ databases">
        <authorList>
            <person name="Wallbank WR R."/>
            <person name="Pardo Diaz C."/>
            <person name="Kozak K."/>
            <person name="Martin S."/>
            <person name="Jiggins C."/>
            <person name="Moest M."/>
            <person name="Warren A I."/>
            <person name="Generalovic N T."/>
            <person name="Byers J.R.P. K."/>
            <person name="Montejo-Kovacevich G."/>
            <person name="Yen C E."/>
        </authorList>
    </citation>
    <scope>NUCLEOTIDE SEQUENCE [LARGE SCALE GENOMIC DNA]</scope>
</reference>
<keyword evidence="8" id="KW-1185">Reference proteome</keyword>
<evidence type="ECO:0000256" key="2">
    <source>
        <dbReference type="ARBA" id="ARBA00022692"/>
    </source>
</evidence>
<feature type="transmembrane region" description="Helical" evidence="5">
    <location>
        <begin position="54"/>
        <end position="75"/>
    </location>
</feature>
<dbReference type="GO" id="GO:0022857">
    <property type="term" value="F:transmembrane transporter activity"/>
    <property type="evidence" value="ECO:0007669"/>
    <property type="project" value="InterPro"/>
</dbReference>
<sequence length="258" mass="28473">MVCIGRILGSFLFGVIANQVGRKKALYILTIPHVGFWLLVMFGATAMHLYVARFLSGISGGGAFIVIPTFVADISDNNYSFYPRVIITLTAIYILAIYPLPETPQFLAKIKRNEDAENALRFYRKSEAATNEERQKFNEELANRKDMEHGDAENGKAELSYRDFLKPAAIRGLLIGLGVLFLNQACGLFALVNYATNIFKMSGSSMDPNTCTIIVGATLLIGTLIEINYVDRMGRRILLITSCLGVALGCFVLRTCPP</sequence>
<dbReference type="InParanoid" id="A0A7R8UWZ8"/>
<dbReference type="PANTHER" id="PTHR48021">
    <property type="match status" value="1"/>
</dbReference>
<evidence type="ECO:0000259" key="6">
    <source>
        <dbReference type="PROSITE" id="PS50850"/>
    </source>
</evidence>
<organism evidence="7 8">
    <name type="scientific">Hermetia illucens</name>
    <name type="common">Black soldier fly</name>
    <dbReference type="NCBI Taxonomy" id="343691"/>
    <lineage>
        <taxon>Eukaryota</taxon>
        <taxon>Metazoa</taxon>
        <taxon>Ecdysozoa</taxon>
        <taxon>Arthropoda</taxon>
        <taxon>Hexapoda</taxon>
        <taxon>Insecta</taxon>
        <taxon>Pterygota</taxon>
        <taxon>Neoptera</taxon>
        <taxon>Endopterygota</taxon>
        <taxon>Diptera</taxon>
        <taxon>Brachycera</taxon>
        <taxon>Stratiomyomorpha</taxon>
        <taxon>Stratiomyidae</taxon>
        <taxon>Hermetiinae</taxon>
        <taxon>Hermetia</taxon>
    </lineage>
</organism>
<evidence type="ECO:0000313" key="7">
    <source>
        <dbReference type="EMBL" id="CAD7088660.1"/>
    </source>
</evidence>
<dbReference type="InterPro" id="IPR005828">
    <property type="entry name" value="MFS_sugar_transport-like"/>
</dbReference>
<proteinExistence type="predicted"/>
<feature type="transmembrane region" description="Helical" evidence="5">
    <location>
        <begin position="172"/>
        <end position="192"/>
    </location>
</feature>
<feature type="transmembrane region" description="Helical" evidence="5">
    <location>
        <begin position="27"/>
        <end position="47"/>
    </location>
</feature>
<dbReference type="AlphaFoldDB" id="A0A7R8UWZ8"/>
<evidence type="ECO:0000256" key="4">
    <source>
        <dbReference type="ARBA" id="ARBA00023136"/>
    </source>
</evidence>
<dbReference type="InterPro" id="IPR050549">
    <property type="entry name" value="MFS_Trehalose_Transporter"/>
</dbReference>
<evidence type="ECO:0000256" key="5">
    <source>
        <dbReference type="SAM" id="Phobius"/>
    </source>
</evidence>
<dbReference type="Pfam" id="PF00083">
    <property type="entry name" value="Sugar_tr"/>
    <property type="match status" value="2"/>
</dbReference>
<dbReference type="InterPro" id="IPR036259">
    <property type="entry name" value="MFS_trans_sf"/>
</dbReference>
<dbReference type="EMBL" id="LR899012">
    <property type="protein sequence ID" value="CAD7088660.1"/>
    <property type="molecule type" value="Genomic_DNA"/>
</dbReference>
<evidence type="ECO:0000256" key="3">
    <source>
        <dbReference type="ARBA" id="ARBA00022989"/>
    </source>
</evidence>
<feature type="transmembrane region" description="Helical" evidence="5">
    <location>
        <begin position="237"/>
        <end position="255"/>
    </location>
</feature>
<dbReference type="OrthoDB" id="8120565at2759"/>
<comment type="subcellular location">
    <subcellularLocation>
        <location evidence="1">Membrane</location>
        <topology evidence="1">Multi-pass membrane protein</topology>
    </subcellularLocation>
</comment>
<dbReference type="GO" id="GO:0016020">
    <property type="term" value="C:membrane"/>
    <property type="evidence" value="ECO:0007669"/>
    <property type="project" value="UniProtKB-SubCell"/>
</dbReference>
<feature type="transmembrane region" description="Helical" evidence="5">
    <location>
        <begin position="81"/>
        <end position="101"/>
    </location>
</feature>
<keyword evidence="3 5" id="KW-1133">Transmembrane helix</keyword>
<dbReference type="InterPro" id="IPR020846">
    <property type="entry name" value="MFS_dom"/>
</dbReference>
<dbReference type="PROSITE" id="PS50850">
    <property type="entry name" value="MFS"/>
    <property type="match status" value="1"/>
</dbReference>
<keyword evidence="4 5" id="KW-0472">Membrane</keyword>
<dbReference type="PANTHER" id="PTHR48021:SF33">
    <property type="entry name" value="AT22075P-RELATED"/>
    <property type="match status" value="1"/>
</dbReference>
<feature type="domain" description="Major facilitator superfamily (MFS) profile" evidence="6">
    <location>
        <begin position="1"/>
        <end position="258"/>
    </location>
</feature>
<name>A0A7R8UWZ8_HERIL</name>
<dbReference type="Gene3D" id="1.20.1250.20">
    <property type="entry name" value="MFS general substrate transporter like domains"/>
    <property type="match status" value="2"/>
</dbReference>
<keyword evidence="2 5" id="KW-0812">Transmembrane</keyword>
<accession>A0A7R8UWZ8</accession>
<dbReference type="Proteomes" id="UP000594454">
    <property type="component" value="Chromosome 4"/>
</dbReference>
<evidence type="ECO:0000256" key="1">
    <source>
        <dbReference type="ARBA" id="ARBA00004141"/>
    </source>
</evidence>
<evidence type="ECO:0000313" key="8">
    <source>
        <dbReference type="Proteomes" id="UP000594454"/>
    </source>
</evidence>